<comment type="caution">
    <text evidence="1">The sequence shown here is derived from an EMBL/GenBank/DDBJ whole genome shotgun (WGS) entry which is preliminary data.</text>
</comment>
<dbReference type="Proteomes" id="UP001297581">
    <property type="component" value="Unassembled WGS sequence"/>
</dbReference>
<gene>
    <name evidence="1" type="ORF">MJ923_07830</name>
</gene>
<protein>
    <submittedName>
        <fullName evidence="1">Uncharacterized protein</fullName>
    </submittedName>
</protein>
<dbReference type="EMBL" id="JAKUDL010000002">
    <property type="protein sequence ID" value="MCH4294213.1"/>
    <property type="molecule type" value="Genomic_DNA"/>
</dbReference>
<keyword evidence="2" id="KW-1185">Reference proteome</keyword>
<evidence type="ECO:0000313" key="1">
    <source>
        <dbReference type="EMBL" id="MCH4294213.1"/>
    </source>
</evidence>
<organism evidence="1 2">
    <name type="scientific">Shewanella zhuhaiensis</name>
    <dbReference type="NCBI Taxonomy" id="2919576"/>
    <lineage>
        <taxon>Bacteria</taxon>
        <taxon>Pseudomonadati</taxon>
        <taxon>Pseudomonadota</taxon>
        <taxon>Gammaproteobacteria</taxon>
        <taxon>Alteromonadales</taxon>
        <taxon>Shewanellaceae</taxon>
        <taxon>Shewanella</taxon>
    </lineage>
</organism>
<name>A0AAJ1F0A6_9GAMM</name>
<dbReference type="AlphaFoldDB" id="A0AAJ1F0A6"/>
<evidence type="ECO:0000313" key="2">
    <source>
        <dbReference type="Proteomes" id="UP001297581"/>
    </source>
</evidence>
<dbReference type="PROSITE" id="PS51257">
    <property type="entry name" value="PROKAR_LIPOPROTEIN"/>
    <property type="match status" value="1"/>
</dbReference>
<proteinExistence type="predicted"/>
<dbReference type="RefSeq" id="WP_240590604.1">
    <property type="nucleotide sequence ID" value="NZ_JAKUDL010000002.1"/>
</dbReference>
<reference evidence="1 2" key="1">
    <citation type="submission" date="2022-02" db="EMBL/GenBank/DDBJ databases">
        <title>The genome sequence of Shewanella sp. 3B26.</title>
        <authorList>
            <person name="Du J."/>
        </authorList>
    </citation>
    <scope>NUCLEOTIDE SEQUENCE [LARGE SCALE GENOMIC DNA]</scope>
    <source>
        <strain evidence="1 2">3B26</strain>
    </source>
</reference>
<accession>A0AAJ1F0A6</accession>
<sequence length="162" mass="17529">MFSVLKAASGRTHLYLIGLLIVACVALGLALTVTRAEVSVLQANIDTASANQLGLQLDVSALTRAVEQSEADKAKIWQQLAAIQAAEQQYRLDLAGIRGRQEALSVTLNEYRSSEDESLSLWMGTAVPDDIQRLLGNAAHCAHRDHRGTETCRDPTAANRSM</sequence>